<sequence length="313" mass="34989">MDELSCTLSPLVFAELYRLLAADLTRQEVLEDRLAEIGYDHAWLGTAADAYDAYWEAQLKWTDATGVGDLVVPSAEHARLATWILAGLRITGDDRELGSALATNVLQRALTEVPGLKTPLPPSLSPVIVGWTLGQIIGVPPYEWPVAPAELPDDVNLRSAFLGLVHHVLVLEGMAQPWPEMMQTSMYWRGYGIAEALKPDAHEGSPAILRLLQESRPLLSQHLSTQLNRHFSGFGQRRNALSHVTDDARRERFVDVVASTRGWEDLRMTVLGMTQFVCQEISRSLYDAEEPPPALRNDPWTYLKREISTEWLA</sequence>
<evidence type="ECO:0000313" key="2">
    <source>
        <dbReference type="Proteomes" id="UP001139384"/>
    </source>
</evidence>
<dbReference type="Proteomes" id="UP001139384">
    <property type="component" value="Unassembled WGS sequence"/>
</dbReference>
<reference evidence="1" key="1">
    <citation type="submission" date="2022-01" db="EMBL/GenBank/DDBJ databases">
        <title>Draft Genome Sequences of Seven Type Strains of the Genus Streptomyces.</title>
        <authorList>
            <person name="Aziz S."/>
            <person name="Coretto E."/>
            <person name="Chronakova A."/>
            <person name="Sproer C."/>
            <person name="Huber K."/>
            <person name="Nouioui I."/>
            <person name="Gross H."/>
        </authorList>
    </citation>
    <scope>NUCLEOTIDE SEQUENCE</scope>
    <source>
        <strain evidence="1">DSM 103493</strain>
    </source>
</reference>
<comment type="caution">
    <text evidence="1">The sequence shown here is derived from an EMBL/GenBank/DDBJ whole genome shotgun (WGS) entry which is preliminary data.</text>
</comment>
<keyword evidence="2" id="KW-1185">Reference proteome</keyword>
<evidence type="ECO:0000313" key="1">
    <source>
        <dbReference type="EMBL" id="MCF1594567.1"/>
    </source>
</evidence>
<name>A0A9X1TKN3_STRM4</name>
<dbReference type="EMBL" id="JAKEIP010000040">
    <property type="protein sequence ID" value="MCF1594567.1"/>
    <property type="molecule type" value="Genomic_DNA"/>
</dbReference>
<protein>
    <submittedName>
        <fullName evidence="1">Uncharacterized protein</fullName>
    </submittedName>
</protein>
<proteinExistence type="predicted"/>
<gene>
    <name evidence="1" type="ORF">L0P92_13465</name>
</gene>
<organism evidence="1 2">
    <name type="scientific">Streptomyces muensis</name>
    <dbReference type="NCBI Taxonomy" id="1077944"/>
    <lineage>
        <taxon>Bacteria</taxon>
        <taxon>Bacillati</taxon>
        <taxon>Actinomycetota</taxon>
        <taxon>Actinomycetes</taxon>
        <taxon>Kitasatosporales</taxon>
        <taxon>Streptomycetaceae</taxon>
        <taxon>Streptomyces</taxon>
    </lineage>
</organism>
<dbReference type="RefSeq" id="WP_234762819.1">
    <property type="nucleotide sequence ID" value="NZ_JAKEIP010000040.1"/>
</dbReference>
<accession>A0A9X1TKN3</accession>
<dbReference type="AlphaFoldDB" id="A0A9X1TKN3"/>